<keyword evidence="2" id="KW-0805">Transcription regulation</keyword>
<dbReference type="Proteomes" id="UP001642260">
    <property type="component" value="Unassembled WGS sequence"/>
</dbReference>
<evidence type="ECO:0000313" key="6">
    <source>
        <dbReference type="EMBL" id="CAH8354685.1"/>
    </source>
</evidence>
<evidence type="ECO:0000256" key="5">
    <source>
        <dbReference type="SAM" id="MobiDB-lite"/>
    </source>
</evidence>
<feature type="region of interest" description="Disordered" evidence="5">
    <location>
        <begin position="85"/>
        <end position="137"/>
    </location>
</feature>
<feature type="compositionally biased region" description="Basic and acidic residues" evidence="5">
    <location>
        <begin position="94"/>
        <end position="108"/>
    </location>
</feature>
<dbReference type="GO" id="GO:0005634">
    <property type="term" value="C:nucleus"/>
    <property type="evidence" value="ECO:0007669"/>
    <property type="project" value="UniProtKB-SubCell"/>
</dbReference>
<dbReference type="PANTHER" id="PTHR22536:SF1">
    <property type="entry name" value="MEDIATOR OF RNA POLYMERASE II TRANSCRIPTION SUBUNIT 19"/>
    <property type="match status" value="1"/>
</dbReference>
<comment type="subcellular location">
    <subcellularLocation>
        <location evidence="1">Nucleus</location>
    </subcellularLocation>
</comment>
<evidence type="ECO:0000313" key="7">
    <source>
        <dbReference type="Proteomes" id="UP001642260"/>
    </source>
</evidence>
<protein>
    <submittedName>
        <fullName evidence="6">Uncharacterized protein</fullName>
    </submittedName>
</protein>
<evidence type="ECO:0000256" key="4">
    <source>
        <dbReference type="ARBA" id="ARBA00023242"/>
    </source>
</evidence>
<organism evidence="6 7">
    <name type="scientific">Eruca vesicaria subsp. sativa</name>
    <name type="common">Garden rocket</name>
    <name type="synonym">Eruca sativa</name>
    <dbReference type="NCBI Taxonomy" id="29727"/>
    <lineage>
        <taxon>Eukaryota</taxon>
        <taxon>Viridiplantae</taxon>
        <taxon>Streptophyta</taxon>
        <taxon>Embryophyta</taxon>
        <taxon>Tracheophyta</taxon>
        <taxon>Spermatophyta</taxon>
        <taxon>Magnoliopsida</taxon>
        <taxon>eudicotyledons</taxon>
        <taxon>Gunneridae</taxon>
        <taxon>Pentapetalae</taxon>
        <taxon>rosids</taxon>
        <taxon>malvids</taxon>
        <taxon>Brassicales</taxon>
        <taxon>Brassicaceae</taxon>
        <taxon>Brassiceae</taxon>
        <taxon>Eruca</taxon>
    </lineage>
</organism>
<comment type="caution">
    <text evidence="6">The sequence shown here is derived from an EMBL/GenBank/DDBJ whole genome shotgun (WGS) entry which is preliminary data.</text>
</comment>
<keyword evidence="7" id="KW-1185">Reference proteome</keyword>
<feature type="compositionally biased region" description="Basic and acidic residues" evidence="5">
    <location>
        <begin position="118"/>
        <end position="137"/>
    </location>
</feature>
<keyword evidence="3" id="KW-0804">Transcription</keyword>
<dbReference type="PANTHER" id="PTHR22536">
    <property type="entry name" value="LUNG CANCER METASTASIS-RELATED LCMR1 PROTEIN"/>
    <property type="match status" value="1"/>
</dbReference>
<dbReference type="EMBL" id="CAKOAT010197376">
    <property type="protein sequence ID" value="CAH8354685.1"/>
    <property type="molecule type" value="Genomic_DNA"/>
</dbReference>
<sequence length="206" mass="24271">MLITFTMWWATPDIRKGERMQLDQLIPNATHNRDGNARIQPFVLDELKEAFELNDIHLLRARYENLMISPCFFLQAEKEGALTIASKSKKKKSESKDKDRNKEKDGEHKKHKHRHKDRTKDKDKDRDRERKKAKKVDTMIRKGSTTGMKMLMTLKGRKRASTRVQRLMRWAHDKRFETEAVETLRFCILHIQVDGGLMSVPSQDNI</sequence>
<keyword evidence="4" id="KW-0539">Nucleus</keyword>
<reference evidence="6 7" key="1">
    <citation type="submission" date="2022-03" db="EMBL/GenBank/DDBJ databases">
        <authorList>
            <person name="Macdonald S."/>
            <person name="Ahmed S."/>
            <person name="Newling K."/>
        </authorList>
    </citation>
    <scope>NUCLEOTIDE SEQUENCE [LARGE SCALE GENOMIC DNA]</scope>
</reference>
<gene>
    <name evidence="6" type="ORF">ERUC_LOCUS20440</name>
</gene>
<accession>A0ABC8KG38</accession>
<evidence type="ECO:0000256" key="2">
    <source>
        <dbReference type="ARBA" id="ARBA00023015"/>
    </source>
</evidence>
<dbReference type="AlphaFoldDB" id="A0ABC8KG38"/>
<evidence type="ECO:0000256" key="3">
    <source>
        <dbReference type="ARBA" id="ARBA00023163"/>
    </source>
</evidence>
<evidence type="ECO:0000256" key="1">
    <source>
        <dbReference type="ARBA" id="ARBA00004123"/>
    </source>
</evidence>
<dbReference type="InterPro" id="IPR019403">
    <property type="entry name" value="Mediator_Med19_met"/>
</dbReference>
<name>A0ABC8KG38_ERUVS</name>
<proteinExistence type="predicted"/>